<keyword evidence="3" id="KW-1185">Reference proteome</keyword>
<evidence type="ECO:0000313" key="2">
    <source>
        <dbReference type="EMBL" id="TQE90309.1"/>
    </source>
</evidence>
<sequence length="137" mass="16191">MDKLWTYVWRILWIFGLFILAIVSMDMKQQISENLHYDNIHLFFWYIFICRIFWGIYLALICIKSWNIYLNGRLFICVFLPCFVFSLILPVSSITTGTLPFGIWFIKVYSTGLVEVAAGLSLMFSIFNGEKDKKQYV</sequence>
<reference evidence="2 3" key="1">
    <citation type="submission" date="2019-06" db="EMBL/GenBank/DDBJ databases">
        <title>Genome sequence of Ureibacillus terrenus.</title>
        <authorList>
            <person name="Maclea K.S."/>
            <person name="Simoes M."/>
        </authorList>
    </citation>
    <scope>NUCLEOTIDE SEQUENCE [LARGE SCALE GENOMIC DNA]</scope>
    <source>
        <strain evidence="2 3">ATCC BAA-384</strain>
    </source>
</reference>
<feature type="transmembrane region" description="Helical" evidence="1">
    <location>
        <begin position="74"/>
        <end position="95"/>
    </location>
</feature>
<dbReference type="RefSeq" id="WP_141602765.1">
    <property type="nucleotide sequence ID" value="NZ_JARMSB010000034.1"/>
</dbReference>
<feature type="transmembrane region" description="Helical" evidence="1">
    <location>
        <begin position="7"/>
        <end position="23"/>
    </location>
</feature>
<dbReference type="EMBL" id="VIGD01000013">
    <property type="protein sequence ID" value="TQE90309.1"/>
    <property type="molecule type" value="Genomic_DNA"/>
</dbReference>
<comment type="caution">
    <text evidence="2">The sequence shown here is derived from an EMBL/GenBank/DDBJ whole genome shotgun (WGS) entry which is preliminary data.</text>
</comment>
<proteinExistence type="predicted"/>
<evidence type="ECO:0000313" key="3">
    <source>
        <dbReference type="Proteomes" id="UP000315753"/>
    </source>
</evidence>
<keyword evidence="1" id="KW-0812">Transmembrane</keyword>
<keyword evidence="1" id="KW-1133">Transmembrane helix</keyword>
<keyword evidence="1" id="KW-0472">Membrane</keyword>
<accession>A0A540V0N1</accession>
<dbReference type="OrthoDB" id="2455358at2"/>
<protein>
    <submittedName>
        <fullName evidence="2">Uncharacterized protein</fullName>
    </submittedName>
</protein>
<name>A0A540V0N1_9BACL</name>
<dbReference type="AlphaFoldDB" id="A0A540V0N1"/>
<organism evidence="2 3">
    <name type="scientific">Ureibacillus terrenus</name>
    <dbReference type="NCBI Taxonomy" id="118246"/>
    <lineage>
        <taxon>Bacteria</taxon>
        <taxon>Bacillati</taxon>
        <taxon>Bacillota</taxon>
        <taxon>Bacilli</taxon>
        <taxon>Bacillales</taxon>
        <taxon>Caryophanaceae</taxon>
        <taxon>Ureibacillus</taxon>
    </lineage>
</organism>
<dbReference type="Proteomes" id="UP000315753">
    <property type="component" value="Unassembled WGS sequence"/>
</dbReference>
<evidence type="ECO:0000256" key="1">
    <source>
        <dbReference type="SAM" id="Phobius"/>
    </source>
</evidence>
<feature type="transmembrane region" description="Helical" evidence="1">
    <location>
        <begin position="101"/>
        <end position="127"/>
    </location>
</feature>
<gene>
    <name evidence="2" type="ORF">FKZ59_10785</name>
</gene>
<feature type="transmembrane region" description="Helical" evidence="1">
    <location>
        <begin position="43"/>
        <end position="62"/>
    </location>
</feature>